<protein>
    <submittedName>
        <fullName evidence="5">LIM domain only protein 7b</fullName>
    </submittedName>
</protein>
<dbReference type="CDD" id="cd00136">
    <property type="entry name" value="PDZ_canonical"/>
    <property type="match status" value="1"/>
</dbReference>
<feature type="region of interest" description="Disordered" evidence="1">
    <location>
        <begin position="1218"/>
        <end position="1254"/>
    </location>
</feature>
<dbReference type="Gene3D" id="2.30.42.10">
    <property type="match status" value="1"/>
</dbReference>
<evidence type="ECO:0000259" key="3">
    <source>
        <dbReference type="PROSITE" id="PS50106"/>
    </source>
</evidence>
<dbReference type="Pfam" id="PF15949">
    <property type="entry name" value="DUF4757"/>
    <property type="match status" value="1"/>
</dbReference>
<dbReference type="Gene3D" id="1.10.418.10">
    <property type="entry name" value="Calponin-like domain"/>
    <property type="match status" value="1"/>
</dbReference>
<dbReference type="InterPro" id="IPR029978">
    <property type="entry name" value="LMO-7"/>
</dbReference>
<dbReference type="InterPro" id="IPR001715">
    <property type="entry name" value="CH_dom"/>
</dbReference>
<evidence type="ECO:0000313" key="4">
    <source>
        <dbReference type="Proteomes" id="UP000192220"/>
    </source>
</evidence>
<dbReference type="PANTHER" id="PTHR46767:SF2">
    <property type="entry name" value="LIM DOMAIN 7B"/>
    <property type="match status" value="1"/>
</dbReference>
<dbReference type="STRING" id="52670.A0A2I4ASN2"/>
<dbReference type="InterPro" id="IPR031865">
    <property type="entry name" value="DUF4757"/>
</dbReference>
<dbReference type="PROSITE" id="PS50021">
    <property type="entry name" value="CH"/>
    <property type="match status" value="1"/>
</dbReference>
<dbReference type="RefSeq" id="XP_013858504.1">
    <property type="nucleotide sequence ID" value="XM_014003050.1"/>
</dbReference>
<organism evidence="4 5">
    <name type="scientific">Austrofundulus limnaeus</name>
    <name type="common">Annual killifish</name>
    <dbReference type="NCBI Taxonomy" id="52670"/>
    <lineage>
        <taxon>Eukaryota</taxon>
        <taxon>Metazoa</taxon>
        <taxon>Chordata</taxon>
        <taxon>Craniata</taxon>
        <taxon>Vertebrata</taxon>
        <taxon>Euteleostomi</taxon>
        <taxon>Actinopterygii</taxon>
        <taxon>Neopterygii</taxon>
        <taxon>Teleostei</taxon>
        <taxon>Neoteleostei</taxon>
        <taxon>Acanthomorphata</taxon>
        <taxon>Ovalentaria</taxon>
        <taxon>Atherinomorphae</taxon>
        <taxon>Cyprinodontiformes</taxon>
        <taxon>Rivulidae</taxon>
        <taxon>Austrofundulus</taxon>
    </lineage>
</organism>
<dbReference type="PANTHER" id="PTHR46767">
    <property type="entry name" value="LIM DOMAIN ONLY PROTEIN 7"/>
    <property type="match status" value="1"/>
</dbReference>
<feature type="region of interest" description="Disordered" evidence="1">
    <location>
        <begin position="553"/>
        <end position="605"/>
    </location>
</feature>
<feature type="region of interest" description="Disordered" evidence="1">
    <location>
        <begin position="464"/>
        <end position="519"/>
    </location>
</feature>
<dbReference type="CTD" id="558333"/>
<proteinExistence type="predicted"/>
<dbReference type="OrthoDB" id="15627at2759"/>
<accession>A0A2I4ASN2</accession>
<feature type="region of interest" description="Disordered" evidence="1">
    <location>
        <begin position="226"/>
        <end position="296"/>
    </location>
</feature>
<feature type="domain" description="Calponin-homology (CH)" evidence="2">
    <location>
        <begin position="12"/>
        <end position="129"/>
    </location>
</feature>
<feature type="region of interest" description="Disordered" evidence="1">
    <location>
        <begin position="1040"/>
        <end position="1109"/>
    </location>
</feature>
<feature type="compositionally biased region" description="Polar residues" evidence="1">
    <location>
        <begin position="367"/>
        <end position="379"/>
    </location>
</feature>
<feature type="region of interest" description="Disordered" evidence="1">
    <location>
        <begin position="637"/>
        <end position="713"/>
    </location>
</feature>
<evidence type="ECO:0000256" key="1">
    <source>
        <dbReference type="SAM" id="MobiDB-lite"/>
    </source>
</evidence>
<reference evidence="5" key="1">
    <citation type="submission" date="2025-08" db="UniProtKB">
        <authorList>
            <consortium name="RefSeq"/>
        </authorList>
    </citation>
    <scope>IDENTIFICATION</scope>
</reference>
<feature type="compositionally biased region" description="Basic and acidic residues" evidence="1">
    <location>
        <begin position="553"/>
        <end position="568"/>
    </location>
</feature>
<feature type="region of interest" description="Disordered" evidence="1">
    <location>
        <begin position="981"/>
        <end position="1016"/>
    </location>
</feature>
<dbReference type="Proteomes" id="UP000192220">
    <property type="component" value="Unplaced"/>
</dbReference>
<dbReference type="GO" id="GO:0030155">
    <property type="term" value="P:regulation of cell adhesion"/>
    <property type="evidence" value="ECO:0007669"/>
    <property type="project" value="InterPro"/>
</dbReference>
<evidence type="ECO:0000259" key="2">
    <source>
        <dbReference type="PROSITE" id="PS50021"/>
    </source>
</evidence>
<dbReference type="InterPro" id="IPR036872">
    <property type="entry name" value="CH_dom_sf"/>
</dbReference>
<feature type="compositionally biased region" description="Low complexity" evidence="1">
    <location>
        <begin position="380"/>
        <end position="391"/>
    </location>
</feature>
<dbReference type="InterPro" id="IPR003096">
    <property type="entry name" value="SM22_calponin"/>
</dbReference>
<dbReference type="PROSITE" id="PS50106">
    <property type="entry name" value="PDZ"/>
    <property type="match status" value="1"/>
</dbReference>
<dbReference type="SUPFAM" id="SSF47576">
    <property type="entry name" value="Calponin-homology domain, CH-domain"/>
    <property type="match status" value="1"/>
</dbReference>
<dbReference type="SUPFAM" id="SSF50156">
    <property type="entry name" value="PDZ domain-like"/>
    <property type="match status" value="1"/>
</dbReference>
<dbReference type="PRINTS" id="PR00888">
    <property type="entry name" value="SM22CALPONIN"/>
</dbReference>
<feature type="compositionally biased region" description="Polar residues" evidence="1">
    <location>
        <begin position="1000"/>
        <end position="1016"/>
    </location>
</feature>
<dbReference type="InterPro" id="IPR036034">
    <property type="entry name" value="PDZ_sf"/>
</dbReference>
<dbReference type="GO" id="GO:0023051">
    <property type="term" value="P:regulation of signaling"/>
    <property type="evidence" value="ECO:0007669"/>
    <property type="project" value="InterPro"/>
</dbReference>
<dbReference type="FunFam" id="1.10.418.10:FF:000038">
    <property type="entry name" value="LIM and calponin homology domains-containing protein 1"/>
    <property type="match status" value="1"/>
</dbReference>
<feature type="compositionally biased region" description="Basic and acidic residues" evidence="1">
    <location>
        <begin position="1040"/>
        <end position="1056"/>
    </location>
</feature>
<sequence length="1254" mass="139107">MEWRRQSSLSCADAFIEAQRWIQEVTGKSFGCSDFRAALENGVLLCDLINQLKPGIIKRVNRLSTPIAGLDNVNVFLKACGKLGLNESQLFHPGDLQDLSTRVTLRRDESQRRVKNVLVTVYWLGRKAQLDPFYSGPQLNFKAFEGLLGLALSKALEDGSNVCVKDGGYKESRSSEEDLCQDGRQTSVGGNSEDCFESLDTRALRPHDEACGSDAEAEQVFRMDSPRLSAHQSKGSIPPSLRRKQGREENPGAAASPLPRSKSLSDIPMVYPARKVSNGNPIYNKGQDTGLLRGWSQESERKRSIAAKDSEAQWQDVLTKWKNRRRSTKTELYRKSQDREHVIIQVADGAALSYEAQGGPIKRFSRDQSPWQHSTAPRFSSNPSPSKPSSSDLRPHTRALLAHSCATEDPVGSKTHTQGSAVGAMQTSAGIIFEEEKTNFAFLASDGARVTTPSLDHPFTSQTQVRAFSSQAPPDPAQPQNAPTDKGSLVASENPNKFLQSTSSLNPASSGPRQEKPPVNINLKEMNFSSNPVNEAGADTTKLLPDSIRKAQEESRKLDWGSSVDRRNQQASGNSKYTSRTVSWSSSASLPRGFRRSEGSSRISAAVTARPFGIKQSRMSSVPRRYSADNNQVLLLSSEKEDSPLASPKSSIRRQTAAANLRDQYQASVRQKKSSQARRDGAEQRQEVPESSTQTQILPQPHPNLQTYHNKSWSLPSKAGSDYSKVDHSDMRVSLTLKPNSVPDFGFQTLWDSTGLRVKFIQPASPAEHCQLRVDDEIVAVDGVSVAHLTSGQWKNKMASSLQTGSLTMDVRRYGIKGKYWSNSKESHPTRPGQNRMTLNLTSTAPVLMGYPDHHNSVASTDTQTSKSDWQKENITQEAMDGVVSESSALTRSKEYCSVTRQNQKRREDFFSEKGAAGISSWVYLCGGSESAISDIQVPALSPSACSWSWDREEDRRRQEKWQEEQERLLQEQYQRDQERLEAEWRQAQQDAAEGRKLQENTQEVTSGPESLSSGIYMNGLMKKTPADEQRPGEDLKEVVIKQSDAHRPLTDRMTENDWAEGSSGFTRLSPAHRALSSSTPSLSGPYKQPKGDQRRRLGRSMSKAERDRQQILEEMKKRTQLLTDNSWIRQRSNSFHKEPIDVGASINRYDSLDNLDTLSSNLAATFSYPRPHSAAGGYVVPSRNAASRYSTGSIQRNDSPHYASVWAATDILEEQRLESRSMSGTGSPIVSTAISNSSPQVPCDQHDVLQIEE</sequence>
<keyword evidence="4" id="KW-1185">Reference proteome</keyword>
<feature type="compositionally biased region" description="Polar residues" evidence="1">
    <location>
        <begin position="1221"/>
        <end position="1241"/>
    </location>
</feature>
<feature type="compositionally biased region" description="Basic and acidic residues" evidence="1">
    <location>
        <begin position="1245"/>
        <end position="1254"/>
    </location>
</feature>
<gene>
    <name evidence="5" type="primary">lmo7b</name>
</gene>
<feature type="compositionally biased region" description="Polar residues" evidence="1">
    <location>
        <begin position="689"/>
        <end position="713"/>
    </location>
</feature>
<feature type="compositionally biased region" description="Polar residues" evidence="1">
    <location>
        <begin position="491"/>
        <end position="512"/>
    </location>
</feature>
<feature type="region of interest" description="Disordered" evidence="1">
    <location>
        <begin position="361"/>
        <end position="394"/>
    </location>
</feature>
<evidence type="ECO:0000313" key="5">
    <source>
        <dbReference type="RefSeq" id="XP_013858504.1"/>
    </source>
</evidence>
<feature type="compositionally biased region" description="Polar residues" evidence="1">
    <location>
        <begin position="648"/>
        <end position="669"/>
    </location>
</feature>
<feature type="domain" description="PDZ" evidence="3">
    <location>
        <begin position="734"/>
        <end position="790"/>
    </location>
</feature>
<feature type="region of interest" description="Disordered" evidence="1">
    <location>
        <begin position="173"/>
        <end position="193"/>
    </location>
</feature>
<feature type="compositionally biased region" description="Basic and acidic residues" evidence="1">
    <location>
        <begin position="677"/>
        <end position="688"/>
    </location>
</feature>
<dbReference type="SMART" id="SM00033">
    <property type="entry name" value="CH"/>
    <property type="match status" value="1"/>
</dbReference>
<dbReference type="Pfam" id="PF00307">
    <property type="entry name" value="CH"/>
    <property type="match status" value="1"/>
</dbReference>
<dbReference type="KEGG" id="alim:106513982"/>
<name>A0A2I4ASN2_AUSLI</name>
<feature type="compositionally biased region" description="Low complexity" evidence="1">
    <location>
        <begin position="575"/>
        <end position="589"/>
    </location>
</feature>
<dbReference type="InParanoid" id="A0A2I4ASN2"/>
<dbReference type="InterPro" id="IPR001478">
    <property type="entry name" value="PDZ"/>
</dbReference>
<dbReference type="AlphaFoldDB" id="A0A2I4ASN2"/>
<dbReference type="SMART" id="SM00228">
    <property type="entry name" value="PDZ"/>
    <property type="match status" value="1"/>
</dbReference>